<name>A0ABW3KPE8_9FLAO</name>
<dbReference type="Proteomes" id="UP001597086">
    <property type="component" value="Unassembled WGS sequence"/>
</dbReference>
<dbReference type="RefSeq" id="WP_386115675.1">
    <property type="nucleotide sequence ID" value="NZ_JBHTKM010000051.1"/>
</dbReference>
<organism evidence="1 2">
    <name type="scientific">Winogradskyella rapida</name>
    <dbReference type="NCBI Taxonomy" id="549701"/>
    <lineage>
        <taxon>Bacteria</taxon>
        <taxon>Pseudomonadati</taxon>
        <taxon>Bacteroidota</taxon>
        <taxon>Flavobacteriia</taxon>
        <taxon>Flavobacteriales</taxon>
        <taxon>Flavobacteriaceae</taxon>
        <taxon>Winogradskyella</taxon>
    </lineage>
</organism>
<comment type="caution">
    <text evidence="1">The sequence shown here is derived from an EMBL/GenBank/DDBJ whole genome shotgun (WGS) entry which is preliminary data.</text>
</comment>
<proteinExistence type="predicted"/>
<keyword evidence="2" id="KW-1185">Reference proteome</keyword>
<evidence type="ECO:0000313" key="2">
    <source>
        <dbReference type="Proteomes" id="UP001597086"/>
    </source>
</evidence>
<gene>
    <name evidence="1" type="ORF">ACFQ13_07175</name>
</gene>
<reference evidence="2" key="1">
    <citation type="journal article" date="2019" name="Int. J. Syst. Evol. Microbiol.">
        <title>The Global Catalogue of Microorganisms (GCM) 10K type strain sequencing project: providing services to taxonomists for standard genome sequencing and annotation.</title>
        <authorList>
            <consortium name="The Broad Institute Genomics Platform"/>
            <consortium name="The Broad Institute Genome Sequencing Center for Infectious Disease"/>
            <person name="Wu L."/>
            <person name="Ma J."/>
        </authorList>
    </citation>
    <scope>NUCLEOTIDE SEQUENCE [LARGE SCALE GENOMIC DNA]</scope>
    <source>
        <strain evidence="2">CCUG 56098</strain>
    </source>
</reference>
<sequence length="95" mass="10818">MAELIIKRKKEFTFGLIDLNIYLDNKKIGRLDGGETKKWKIEKGKHTLFAKGGLILKSQEVTFDAKESDIIALKIESFGNGYAKSFLQIKKLEIN</sequence>
<evidence type="ECO:0000313" key="1">
    <source>
        <dbReference type="EMBL" id="MFD1015691.1"/>
    </source>
</evidence>
<dbReference type="EMBL" id="JBHTKM010000051">
    <property type="protein sequence ID" value="MFD1015691.1"/>
    <property type="molecule type" value="Genomic_DNA"/>
</dbReference>
<accession>A0ABW3KPE8</accession>
<protein>
    <submittedName>
        <fullName evidence="1">Uncharacterized protein</fullName>
    </submittedName>
</protein>